<dbReference type="InterPro" id="IPR027823">
    <property type="entry name" value="DUF4468"/>
</dbReference>
<evidence type="ECO:0000313" key="2">
    <source>
        <dbReference type="EMBL" id="TGE09766.1"/>
    </source>
</evidence>
<dbReference type="Proteomes" id="UP000298337">
    <property type="component" value="Unassembled WGS sequence"/>
</dbReference>
<organism evidence="2 3">
    <name type="scientific">Hymenobacter fodinae</name>
    <dbReference type="NCBI Taxonomy" id="2510796"/>
    <lineage>
        <taxon>Bacteria</taxon>
        <taxon>Pseudomonadati</taxon>
        <taxon>Bacteroidota</taxon>
        <taxon>Cytophagia</taxon>
        <taxon>Cytophagales</taxon>
        <taxon>Hymenobacteraceae</taxon>
        <taxon>Hymenobacter</taxon>
    </lineage>
</organism>
<gene>
    <name evidence="2" type="ORF">EU556_02745</name>
</gene>
<dbReference type="OrthoDB" id="876063at2"/>
<reference evidence="2 3" key="1">
    <citation type="submission" date="2019-04" db="EMBL/GenBank/DDBJ databases">
        <authorList>
            <person name="Feng G."/>
            <person name="Zhang J."/>
            <person name="Zhu H."/>
        </authorList>
    </citation>
    <scope>NUCLEOTIDE SEQUENCE [LARGE SCALE GENOMIC DNA]</scope>
    <source>
        <strain evidence="2 3">92R-1</strain>
    </source>
</reference>
<dbReference type="EMBL" id="SRLA01000001">
    <property type="protein sequence ID" value="TGE09766.1"/>
    <property type="molecule type" value="Genomic_DNA"/>
</dbReference>
<comment type="caution">
    <text evidence="2">The sequence shown here is derived from an EMBL/GenBank/DDBJ whole genome shotgun (WGS) entry which is preliminary data.</text>
</comment>
<protein>
    <submittedName>
        <fullName evidence="2">DUF4468 domain-containing protein</fullName>
    </submittedName>
</protein>
<keyword evidence="3" id="KW-1185">Reference proteome</keyword>
<dbReference type="Pfam" id="PF14730">
    <property type="entry name" value="DUF4468"/>
    <property type="match status" value="1"/>
</dbReference>
<accession>A0A4Z0PAU6</accession>
<name>A0A4Z0PAU6_9BACT</name>
<proteinExistence type="predicted"/>
<evidence type="ECO:0000313" key="3">
    <source>
        <dbReference type="Proteomes" id="UP000298337"/>
    </source>
</evidence>
<dbReference type="AlphaFoldDB" id="A0A4Z0PAU6"/>
<evidence type="ECO:0000259" key="1">
    <source>
        <dbReference type="Pfam" id="PF14730"/>
    </source>
</evidence>
<feature type="domain" description="DUF4468" evidence="1">
    <location>
        <begin position="50"/>
        <end position="136"/>
    </location>
</feature>
<sequence length="206" mass="22678">MSVTFVQPLTWHFTFRASMKNLLLGFLLCGLMLFSLATRAQSDAPAPVEYSERVPADGAGRNALYRRAVDWTENHFAYGPKSGQKADAATGTVRLTGTGKVKPVDNKAREQEITVLFDFTFRATDNGYEYSVGSFRVIPDAGQPSQTKPLDVYLTELRADKNNERTHNERRVTAQATSLASEAAMAFRSYMNSLPTDANVGLAGEN</sequence>